<proteinExistence type="predicted"/>
<dbReference type="EMBL" id="JADGJQ010000135">
    <property type="protein sequence ID" value="KAJ3167535.1"/>
    <property type="molecule type" value="Genomic_DNA"/>
</dbReference>
<keyword evidence="2" id="KW-1185">Reference proteome</keyword>
<accession>A0AAD5TCA8</accession>
<organism evidence="1 2">
    <name type="scientific">Geranomyces variabilis</name>
    <dbReference type="NCBI Taxonomy" id="109894"/>
    <lineage>
        <taxon>Eukaryota</taxon>
        <taxon>Fungi</taxon>
        <taxon>Fungi incertae sedis</taxon>
        <taxon>Chytridiomycota</taxon>
        <taxon>Chytridiomycota incertae sedis</taxon>
        <taxon>Chytridiomycetes</taxon>
        <taxon>Spizellomycetales</taxon>
        <taxon>Powellomycetaceae</taxon>
        <taxon>Geranomyces</taxon>
    </lineage>
</organism>
<name>A0AAD5TCA8_9FUNG</name>
<gene>
    <name evidence="1" type="ORF">HDU87_001484</name>
</gene>
<dbReference type="Proteomes" id="UP001212152">
    <property type="component" value="Unassembled WGS sequence"/>
</dbReference>
<evidence type="ECO:0000313" key="1">
    <source>
        <dbReference type="EMBL" id="KAJ3167535.1"/>
    </source>
</evidence>
<feature type="non-terminal residue" evidence="1">
    <location>
        <position position="96"/>
    </location>
</feature>
<reference evidence="1" key="1">
    <citation type="submission" date="2020-05" db="EMBL/GenBank/DDBJ databases">
        <title>Phylogenomic resolution of chytrid fungi.</title>
        <authorList>
            <person name="Stajich J.E."/>
            <person name="Amses K."/>
            <person name="Simmons R."/>
            <person name="Seto K."/>
            <person name="Myers J."/>
            <person name="Bonds A."/>
            <person name="Quandt C.A."/>
            <person name="Barry K."/>
            <person name="Liu P."/>
            <person name="Grigoriev I."/>
            <person name="Longcore J.E."/>
            <person name="James T.Y."/>
        </authorList>
    </citation>
    <scope>NUCLEOTIDE SEQUENCE</scope>
    <source>
        <strain evidence="1">JEL0379</strain>
    </source>
</reference>
<sequence length="96" mass="10474">MELENLLDADLKAKIPMSATTLWLALKANGGPKTEAAWNTVFSPSNTVDMLLGMTVLGSPSLDACLNSKNVSKNDCQIVTDSLVRETIYRLQQFDV</sequence>
<evidence type="ECO:0000313" key="2">
    <source>
        <dbReference type="Proteomes" id="UP001212152"/>
    </source>
</evidence>
<dbReference type="AlphaFoldDB" id="A0AAD5TCA8"/>
<comment type="caution">
    <text evidence="1">The sequence shown here is derived from an EMBL/GenBank/DDBJ whole genome shotgun (WGS) entry which is preliminary data.</text>
</comment>
<protein>
    <submittedName>
        <fullName evidence="1">Uncharacterized protein</fullName>
    </submittedName>
</protein>